<dbReference type="InterPro" id="IPR037359">
    <property type="entry name" value="NST/OST"/>
</dbReference>
<dbReference type="GO" id="GO:0008146">
    <property type="term" value="F:sulfotransferase activity"/>
    <property type="evidence" value="ECO:0007669"/>
    <property type="project" value="InterPro"/>
</dbReference>
<gene>
    <name evidence="4" type="ORF">SAMN02745124_02294</name>
</gene>
<proteinExistence type="predicted"/>
<keyword evidence="1 4" id="KW-0808">Transferase</keyword>
<evidence type="ECO:0000313" key="4">
    <source>
        <dbReference type="EMBL" id="SHH87080.1"/>
    </source>
</evidence>
<dbReference type="RefSeq" id="WP_073376143.1">
    <property type="nucleotide sequence ID" value="NZ_FQXS01000013.1"/>
</dbReference>
<name>A0A1M5WHT5_9BACT</name>
<reference evidence="4 5" key="1">
    <citation type="submission" date="2016-11" db="EMBL/GenBank/DDBJ databases">
        <authorList>
            <person name="Jaros S."/>
            <person name="Januszkiewicz K."/>
            <person name="Wedrychowicz H."/>
        </authorList>
    </citation>
    <scope>NUCLEOTIDE SEQUENCE [LARGE SCALE GENOMIC DNA]</scope>
    <source>
        <strain evidence="4 5">DSM 9705</strain>
    </source>
</reference>
<dbReference type="PANTHER" id="PTHR10605:SF56">
    <property type="entry name" value="BIFUNCTIONAL HEPARAN SULFATE N-DEACETYLASE_N-SULFOTRANSFERASE"/>
    <property type="match status" value="1"/>
</dbReference>
<sequence>MNTVRYLVIPGFPKCGTTSLHGWLVAHPEILGAKVKEPSYLMDKDYPFRDGLRNYVRQGMPGYRQCWDTERIAAPIRLLLDASTHYIFQNTALRALSQQTPLPYVIVVLRKPEDRVYSAFRFAKYTRETIDPNLSFSEYVQYARLRDETAFRGRIKGTAAYIFARQLDRSHYVKYLRPWASSFGENFKVLVLENFTANPALHMRELATYLNIDPEFYRNFQFNILNVTKPRKKSIILGMFDRFFAHDEQLARHSKDDDRVLLELKEDYKESNEKLAAEFGIDLSTWS</sequence>
<dbReference type="InterPro" id="IPR000863">
    <property type="entry name" value="Sulfotransferase_dom"/>
</dbReference>
<dbReference type="InterPro" id="IPR027417">
    <property type="entry name" value="P-loop_NTPase"/>
</dbReference>
<dbReference type="AlphaFoldDB" id="A0A1M5WHT5"/>
<organism evidence="4 5">
    <name type="scientific">Desulfofustis glycolicus DSM 9705</name>
    <dbReference type="NCBI Taxonomy" id="1121409"/>
    <lineage>
        <taxon>Bacteria</taxon>
        <taxon>Pseudomonadati</taxon>
        <taxon>Thermodesulfobacteriota</taxon>
        <taxon>Desulfobulbia</taxon>
        <taxon>Desulfobulbales</taxon>
        <taxon>Desulfocapsaceae</taxon>
        <taxon>Desulfofustis</taxon>
    </lineage>
</organism>
<accession>A0A1M5WHT5</accession>
<evidence type="ECO:0000259" key="3">
    <source>
        <dbReference type="Pfam" id="PF00685"/>
    </source>
</evidence>
<evidence type="ECO:0000256" key="2">
    <source>
        <dbReference type="ARBA" id="ARBA00023180"/>
    </source>
</evidence>
<dbReference type="Proteomes" id="UP000184139">
    <property type="component" value="Unassembled WGS sequence"/>
</dbReference>
<dbReference type="PANTHER" id="PTHR10605">
    <property type="entry name" value="HEPARAN SULFATE SULFOTRANSFERASE"/>
    <property type="match status" value="1"/>
</dbReference>
<protein>
    <submittedName>
        <fullName evidence="4">Sulfotransferase family protein</fullName>
    </submittedName>
</protein>
<feature type="domain" description="Sulfotransferase" evidence="3">
    <location>
        <begin position="7"/>
        <end position="213"/>
    </location>
</feature>
<evidence type="ECO:0000256" key="1">
    <source>
        <dbReference type="ARBA" id="ARBA00022679"/>
    </source>
</evidence>
<dbReference type="OrthoDB" id="5317005at2"/>
<dbReference type="EMBL" id="FQXS01000013">
    <property type="protein sequence ID" value="SHH87080.1"/>
    <property type="molecule type" value="Genomic_DNA"/>
</dbReference>
<dbReference type="Gene3D" id="3.40.50.300">
    <property type="entry name" value="P-loop containing nucleotide triphosphate hydrolases"/>
    <property type="match status" value="1"/>
</dbReference>
<keyword evidence="2" id="KW-0325">Glycoprotein</keyword>
<dbReference type="STRING" id="1121409.SAMN02745124_02294"/>
<evidence type="ECO:0000313" key="5">
    <source>
        <dbReference type="Proteomes" id="UP000184139"/>
    </source>
</evidence>
<dbReference type="SUPFAM" id="SSF52540">
    <property type="entry name" value="P-loop containing nucleoside triphosphate hydrolases"/>
    <property type="match status" value="1"/>
</dbReference>
<dbReference type="Pfam" id="PF00685">
    <property type="entry name" value="Sulfotransfer_1"/>
    <property type="match status" value="1"/>
</dbReference>
<keyword evidence="5" id="KW-1185">Reference proteome</keyword>